<keyword evidence="3" id="KW-1185">Reference proteome</keyword>
<protein>
    <submittedName>
        <fullName evidence="2">Uncharacterized protein</fullName>
    </submittedName>
</protein>
<feature type="region of interest" description="Disordered" evidence="1">
    <location>
        <begin position="632"/>
        <end position="677"/>
    </location>
</feature>
<evidence type="ECO:0000313" key="2">
    <source>
        <dbReference type="EMBL" id="KAF2167677.1"/>
    </source>
</evidence>
<dbReference type="Proteomes" id="UP000799537">
    <property type="component" value="Unassembled WGS sequence"/>
</dbReference>
<dbReference type="OrthoDB" id="3643609at2759"/>
<feature type="region of interest" description="Disordered" evidence="1">
    <location>
        <begin position="564"/>
        <end position="613"/>
    </location>
</feature>
<feature type="compositionally biased region" description="Polar residues" evidence="1">
    <location>
        <begin position="457"/>
        <end position="466"/>
    </location>
</feature>
<feature type="region of interest" description="Disordered" evidence="1">
    <location>
        <begin position="182"/>
        <end position="202"/>
    </location>
</feature>
<feature type="region of interest" description="Disordered" evidence="1">
    <location>
        <begin position="1"/>
        <end position="30"/>
    </location>
</feature>
<evidence type="ECO:0000313" key="3">
    <source>
        <dbReference type="Proteomes" id="UP000799537"/>
    </source>
</evidence>
<accession>A0A6A6CKB1</accession>
<feature type="region of interest" description="Disordered" evidence="1">
    <location>
        <begin position="795"/>
        <end position="854"/>
    </location>
</feature>
<feature type="compositionally biased region" description="Polar residues" evidence="1">
    <location>
        <begin position="130"/>
        <end position="140"/>
    </location>
</feature>
<gene>
    <name evidence="2" type="ORF">M409DRAFT_21831</name>
</gene>
<feature type="compositionally biased region" description="Low complexity" evidence="1">
    <location>
        <begin position="795"/>
        <end position="805"/>
    </location>
</feature>
<feature type="region of interest" description="Disordered" evidence="1">
    <location>
        <begin position="692"/>
        <end position="729"/>
    </location>
</feature>
<feature type="compositionally biased region" description="Basic and acidic residues" evidence="1">
    <location>
        <begin position="56"/>
        <end position="71"/>
    </location>
</feature>
<name>A0A6A6CKB1_ZASCE</name>
<dbReference type="GeneID" id="54559321"/>
<dbReference type="AlphaFoldDB" id="A0A6A6CKB1"/>
<sequence>MSRRRDTTTPSQLERGSAVSPSPARDALQGNLESGLTLNRKKSWFGSARDILSKALKGDGSSKVDETEDRTISIQTEESEVGQHDDSSTTPLRPRPERQRTFTPRNAISSLRQHISSSNHRHKRPALANITGNEIRTSTPIGPDSIVISPAPEDEEEQDALETHARKNSLGKSLVGSIRTFGRKSMSGNASPTKSIKEDQFSPTKHAAAVPLPSSPIDIPPPPTLHVDLGPAALMPTSPQQDDESELMRITNPANLIGERPVPTYYTRLPGEGPSDQQHLLGKKQSLTPSDLLQLPTDDFGFSVPEGPTTPSRKSGFQLDGANDEIELFERSVEYKDKAYKKENRSLKKMVSLDAMAEECASSPTAKSPSKLLMGDPRRSRDHMSLTTIQSFPEDMPEITRQLAHLQTPSAGHRDPTSGEWKSGDPFAPSNTIGDLASSGPPSPTRSVKLPLRPKITVQSAGSTDPKTFDESDLQTPECVKDDGVECKEEVRRDSLIFDGVTIQNNQVNFATKDAAATTFKASNEAVIGDGAKSRESLASTVDSGEYGEFKTQQLFGDLSAPELPEYVDADGSGRASLETSPQRRRSVAQLYHRISNSKTPSPPRCRPGTTHQADVSDIFWKYDFKDWPRLSKDAGEDTPHESIGSSNESVAGSDDIPTNASPNRTPSMGDRLEFGIKRSARNMRYNALRDMEDTPEHEDSAKLPEFLQPAPHRPTLKIDTSSDFKTRNSSDLSLANFDEAYSSSRQVSPLKPSTRQSRVGMSSDSIDHELKHAISQHYVFQAAVAGLGITEPYSSSTATATPSENHPMFSNESKTTPNDHHPISPSSSAIWQDIQQGPFDTPPGPSNKSDQEGELHAYEFKTPFADSSASADDDTLDDCLEMFHNFNKSQEMLSSDSVQPAEKIENPFASSSSSSSPGGEGRGSSTTTSPRKPLPARYRNSLRGRR</sequence>
<organism evidence="2 3">
    <name type="scientific">Zasmidium cellare ATCC 36951</name>
    <dbReference type="NCBI Taxonomy" id="1080233"/>
    <lineage>
        <taxon>Eukaryota</taxon>
        <taxon>Fungi</taxon>
        <taxon>Dikarya</taxon>
        <taxon>Ascomycota</taxon>
        <taxon>Pezizomycotina</taxon>
        <taxon>Dothideomycetes</taxon>
        <taxon>Dothideomycetidae</taxon>
        <taxon>Mycosphaerellales</taxon>
        <taxon>Mycosphaerellaceae</taxon>
        <taxon>Zasmidium</taxon>
    </lineage>
</organism>
<feature type="compositionally biased region" description="Low complexity" evidence="1">
    <location>
        <begin position="911"/>
        <end position="932"/>
    </location>
</feature>
<feature type="compositionally biased region" description="Polar residues" evidence="1">
    <location>
        <begin position="825"/>
        <end position="836"/>
    </location>
</feature>
<feature type="region of interest" description="Disordered" evidence="1">
    <location>
        <begin position="742"/>
        <end position="764"/>
    </location>
</feature>
<feature type="compositionally biased region" description="Basic and acidic residues" evidence="1">
    <location>
        <begin position="692"/>
        <end position="703"/>
    </location>
</feature>
<feature type="region of interest" description="Disordered" evidence="1">
    <location>
        <begin position="407"/>
        <end position="477"/>
    </location>
</feature>
<evidence type="ECO:0000256" key="1">
    <source>
        <dbReference type="SAM" id="MobiDB-lite"/>
    </source>
</evidence>
<proteinExistence type="predicted"/>
<feature type="compositionally biased region" description="Polar residues" evidence="1">
    <location>
        <begin position="101"/>
        <end position="118"/>
    </location>
</feature>
<dbReference type="EMBL" id="ML993592">
    <property type="protein sequence ID" value="KAF2167677.1"/>
    <property type="molecule type" value="Genomic_DNA"/>
</dbReference>
<dbReference type="RefSeq" id="XP_033668566.1">
    <property type="nucleotide sequence ID" value="XM_033806049.1"/>
</dbReference>
<feature type="region of interest" description="Disordered" evidence="1">
    <location>
        <begin position="55"/>
        <end position="165"/>
    </location>
</feature>
<reference evidence="2" key="1">
    <citation type="journal article" date="2020" name="Stud. Mycol.">
        <title>101 Dothideomycetes genomes: a test case for predicting lifestyles and emergence of pathogens.</title>
        <authorList>
            <person name="Haridas S."/>
            <person name="Albert R."/>
            <person name="Binder M."/>
            <person name="Bloem J."/>
            <person name="Labutti K."/>
            <person name="Salamov A."/>
            <person name="Andreopoulos B."/>
            <person name="Baker S."/>
            <person name="Barry K."/>
            <person name="Bills G."/>
            <person name="Bluhm B."/>
            <person name="Cannon C."/>
            <person name="Castanera R."/>
            <person name="Culley D."/>
            <person name="Daum C."/>
            <person name="Ezra D."/>
            <person name="Gonzalez J."/>
            <person name="Henrissat B."/>
            <person name="Kuo A."/>
            <person name="Liang C."/>
            <person name="Lipzen A."/>
            <person name="Lutzoni F."/>
            <person name="Magnuson J."/>
            <person name="Mondo S."/>
            <person name="Nolan M."/>
            <person name="Ohm R."/>
            <person name="Pangilinan J."/>
            <person name="Park H.-J."/>
            <person name="Ramirez L."/>
            <person name="Alfaro M."/>
            <person name="Sun H."/>
            <person name="Tritt A."/>
            <person name="Yoshinaga Y."/>
            <person name="Zwiers L.-H."/>
            <person name="Turgeon B."/>
            <person name="Goodwin S."/>
            <person name="Spatafora J."/>
            <person name="Crous P."/>
            <person name="Grigoriev I."/>
        </authorList>
    </citation>
    <scope>NUCLEOTIDE SEQUENCE</scope>
    <source>
        <strain evidence="2">ATCC 36951</strain>
    </source>
</reference>
<feature type="compositionally biased region" description="Basic and acidic residues" evidence="1">
    <location>
        <begin position="632"/>
        <end position="641"/>
    </location>
</feature>
<feature type="region of interest" description="Disordered" evidence="1">
    <location>
        <begin position="361"/>
        <end position="381"/>
    </location>
</feature>
<feature type="compositionally biased region" description="Polar residues" evidence="1">
    <location>
        <begin position="644"/>
        <end position="667"/>
    </location>
</feature>
<feature type="region of interest" description="Disordered" evidence="1">
    <location>
        <begin position="892"/>
        <end position="947"/>
    </location>
</feature>